<feature type="binding site" evidence="7">
    <location>
        <position position="159"/>
    </location>
    <ligand>
        <name>Fe cation</name>
        <dbReference type="ChEBI" id="CHEBI:24875"/>
    </ligand>
</feature>
<evidence type="ECO:0000313" key="9">
    <source>
        <dbReference type="EMBL" id="AXF84962.1"/>
    </source>
</evidence>
<dbReference type="Proteomes" id="UP000252182">
    <property type="component" value="Chromosome"/>
</dbReference>
<evidence type="ECO:0000256" key="7">
    <source>
        <dbReference type="HAMAP-Rule" id="MF_00657"/>
    </source>
</evidence>
<feature type="binding site" evidence="7">
    <location>
        <position position="99"/>
    </location>
    <ligand>
        <name>Fe cation</name>
        <dbReference type="ChEBI" id="CHEBI:24875"/>
    </ligand>
</feature>
<dbReference type="InterPro" id="IPR041097">
    <property type="entry name" value="PKHD_C"/>
</dbReference>
<evidence type="ECO:0000256" key="6">
    <source>
        <dbReference type="ARBA" id="ARBA00023004"/>
    </source>
</evidence>
<dbReference type="NCBIfam" id="NF003975">
    <property type="entry name" value="PRK05467.1-4"/>
    <property type="match status" value="1"/>
</dbReference>
<keyword evidence="6 7" id="KW-0408">Iron</keyword>
<dbReference type="EMBL" id="CP031124">
    <property type="protein sequence ID" value="AXF84962.1"/>
    <property type="molecule type" value="Genomic_DNA"/>
</dbReference>
<dbReference type="NCBIfam" id="NF003974">
    <property type="entry name" value="PRK05467.1-3"/>
    <property type="match status" value="1"/>
</dbReference>
<accession>A0A345D9C4</accession>
<evidence type="ECO:0000313" key="10">
    <source>
        <dbReference type="Proteomes" id="UP000252182"/>
    </source>
</evidence>
<comment type="cofactor">
    <cofactor evidence="1 7">
        <name>L-ascorbate</name>
        <dbReference type="ChEBI" id="CHEBI:38290"/>
    </cofactor>
</comment>
<evidence type="ECO:0000256" key="3">
    <source>
        <dbReference type="ARBA" id="ARBA00022896"/>
    </source>
</evidence>
<dbReference type="InterPro" id="IPR044862">
    <property type="entry name" value="Pro_4_hyd_alph_FE2OG_OXY"/>
</dbReference>
<dbReference type="PANTHER" id="PTHR41536">
    <property type="entry name" value="PKHD-TYPE HYDROXYLASE YBIX"/>
    <property type="match status" value="1"/>
</dbReference>
<dbReference type="RefSeq" id="WP_114562210.1">
    <property type="nucleotide sequence ID" value="NZ_CP031124.1"/>
</dbReference>
<keyword evidence="5 7" id="KW-0560">Oxidoreductase</keyword>
<keyword evidence="3 7" id="KW-0847">Vitamin C</keyword>
<keyword evidence="10" id="KW-1185">Reference proteome</keyword>
<dbReference type="GO" id="GO:0006879">
    <property type="term" value="P:intracellular iron ion homeostasis"/>
    <property type="evidence" value="ECO:0007669"/>
    <property type="project" value="TreeGrafter"/>
</dbReference>
<sequence>MMLHLPNVLNAEELKSCRALVERAEWASGAITAGTQSGQVKNNRQLPEDLPEAIEARSIVLTALKRNALFFSAALPKKIYPPLFNRYDGAANSFGNHIDNAVRGKAHPDWVRTDLSMTLFLTEPHEYEGGELVVDDGFSKREIKLPAGDMILYPSSSVHRVEAVTRGSRMCMFTWLESMVRGEEQRRLLFDMDVSMVNLRDMMRHAGEAEDGAALVRLTGCYHNLLRMWADT</sequence>
<dbReference type="Pfam" id="PF13640">
    <property type="entry name" value="2OG-FeII_Oxy_3"/>
    <property type="match status" value="1"/>
</dbReference>
<dbReference type="GO" id="GO:0016706">
    <property type="term" value="F:2-oxoglutarate-dependent dioxygenase activity"/>
    <property type="evidence" value="ECO:0007669"/>
    <property type="project" value="UniProtKB-UniRule"/>
</dbReference>
<dbReference type="GO" id="GO:0006974">
    <property type="term" value="P:DNA damage response"/>
    <property type="evidence" value="ECO:0007669"/>
    <property type="project" value="TreeGrafter"/>
</dbReference>
<dbReference type="InterPro" id="IPR005123">
    <property type="entry name" value="Oxoglu/Fe-dep_dioxygenase_dom"/>
</dbReference>
<dbReference type="InterPro" id="IPR006620">
    <property type="entry name" value="Pro_4_hyd_alph"/>
</dbReference>
<dbReference type="Gene3D" id="4.10.860.20">
    <property type="entry name" value="Rabenosyn, Rab binding domain"/>
    <property type="match status" value="1"/>
</dbReference>
<dbReference type="GO" id="GO:0005506">
    <property type="term" value="F:iron ion binding"/>
    <property type="evidence" value="ECO:0007669"/>
    <property type="project" value="UniProtKB-UniRule"/>
</dbReference>
<evidence type="ECO:0000256" key="2">
    <source>
        <dbReference type="ARBA" id="ARBA00022723"/>
    </source>
</evidence>
<dbReference type="EC" id="1.14.11.-" evidence="9"/>
<keyword evidence="4 7" id="KW-0223">Dioxygenase</keyword>
<keyword evidence="2 7" id="KW-0479">Metal-binding</keyword>
<evidence type="ECO:0000259" key="8">
    <source>
        <dbReference type="PROSITE" id="PS51471"/>
    </source>
</evidence>
<name>A0A345D9C4_9BURK</name>
<dbReference type="Pfam" id="PF18331">
    <property type="entry name" value="PKHD_C"/>
    <property type="match status" value="1"/>
</dbReference>
<evidence type="ECO:0000256" key="4">
    <source>
        <dbReference type="ARBA" id="ARBA00022964"/>
    </source>
</evidence>
<dbReference type="Gene3D" id="2.60.120.620">
    <property type="entry name" value="q2cbj1_9rhob like domain"/>
    <property type="match status" value="1"/>
</dbReference>
<organism evidence="9 10">
    <name type="scientific">Ephemeroptericola cinctiostellae</name>
    <dbReference type="NCBI Taxonomy" id="2268024"/>
    <lineage>
        <taxon>Bacteria</taxon>
        <taxon>Pseudomonadati</taxon>
        <taxon>Pseudomonadota</taxon>
        <taxon>Betaproteobacteria</taxon>
        <taxon>Burkholderiales</taxon>
        <taxon>Burkholderiaceae</taxon>
        <taxon>Ephemeroptericola</taxon>
    </lineage>
</organism>
<evidence type="ECO:0000256" key="5">
    <source>
        <dbReference type="ARBA" id="ARBA00023002"/>
    </source>
</evidence>
<proteinExistence type="inferred from homology"/>
<dbReference type="PROSITE" id="PS51471">
    <property type="entry name" value="FE2OG_OXY"/>
    <property type="match status" value="1"/>
</dbReference>
<gene>
    <name evidence="9" type="ORF">DTO96_100679</name>
</gene>
<dbReference type="HAMAP" id="MF_00657">
    <property type="entry name" value="Hydroxyl_YbiX"/>
    <property type="match status" value="1"/>
</dbReference>
<feature type="binding site" evidence="7">
    <location>
        <position position="97"/>
    </location>
    <ligand>
        <name>Fe cation</name>
        <dbReference type="ChEBI" id="CHEBI:24875"/>
    </ligand>
</feature>
<dbReference type="GO" id="GO:0031418">
    <property type="term" value="F:L-ascorbic acid binding"/>
    <property type="evidence" value="ECO:0007669"/>
    <property type="project" value="UniProtKB-KW"/>
</dbReference>
<feature type="domain" description="Fe2OG dioxygenase" evidence="8">
    <location>
        <begin position="78"/>
        <end position="178"/>
    </location>
</feature>
<dbReference type="OrthoDB" id="9812472at2"/>
<dbReference type="InterPro" id="IPR023550">
    <property type="entry name" value="PKHD_hydroxylase"/>
</dbReference>
<dbReference type="AlphaFoldDB" id="A0A345D9C4"/>
<evidence type="ECO:0000256" key="1">
    <source>
        <dbReference type="ARBA" id="ARBA00001961"/>
    </source>
</evidence>
<dbReference type="KEGG" id="hyf:DTO96_100679"/>
<protein>
    <submittedName>
        <fullName evidence="9">PKHD-type hydroxylase</fullName>
        <ecNumber evidence="9">1.14.11.-</ecNumber>
    </submittedName>
</protein>
<dbReference type="SMART" id="SM00702">
    <property type="entry name" value="P4Hc"/>
    <property type="match status" value="1"/>
</dbReference>
<dbReference type="PANTHER" id="PTHR41536:SF1">
    <property type="entry name" value="PKHD-TYPE HYDROXYLASE YBIX"/>
    <property type="match status" value="1"/>
</dbReference>
<feature type="binding site" evidence="7">
    <location>
        <position position="169"/>
    </location>
    <ligand>
        <name>2-oxoglutarate</name>
        <dbReference type="ChEBI" id="CHEBI:16810"/>
    </ligand>
</feature>
<comment type="cofactor">
    <cofactor evidence="7">
        <name>Fe(2+)</name>
        <dbReference type="ChEBI" id="CHEBI:29033"/>
    </cofactor>
    <text evidence="7">Binds 1 Fe(2+) ion per subunit.</text>
</comment>
<reference evidence="10" key="1">
    <citation type="submission" date="2018-07" db="EMBL/GenBank/DDBJ databases">
        <authorList>
            <person name="Kim H."/>
        </authorList>
    </citation>
    <scope>NUCLEOTIDE SEQUENCE [LARGE SCALE GENOMIC DNA]</scope>
    <source>
        <strain evidence="10">F02</strain>
    </source>
</reference>